<keyword evidence="6" id="KW-0812">Transmembrane</keyword>
<keyword evidence="10" id="KW-0626">Porin</keyword>
<keyword evidence="3" id="KW-0813">Transport</keyword>
<keyword evidence="13" id="KW-0998">Cell outer membrane</keyword>
<dbReference type="Proteomes" id="UP000008888">
    <property type="component" value="Chromosome"/>
</dbReference>
<protein>
    <submittedName>
        <fullName evidence="18">Polysaccharide export protein</fullName>
    </submittedName>
</protein>
<gene>
    <name evidence="18" type="ordered locus">Metme_1863</name>
</gene>
<evidence type="ECO:0000256" key="13">
    <source>
        <dbReference type="ARBA" id="ARBA00023237"/>
    </source>
</evidence>
<dbReference type="GO" id="GO:0015288">
    <property type="term" value="F:porin activity"/>
    <property type="evidence" value="ECO:0007669"/>
    <property type="project" value="UniProtKB-KW"/>
</dbReference>
<keyword evidence="12" id="KW-0564">Palmitate</keyword>
<keyword evidence="9" id="KW-0406">Ion transport</keyword>
<dbReference type="GO" id="GO:0046930">
    <property type="term" value="C:pore complex"/>
    <property type="evidence" value="ECO:0007669"/>
    <property type="project" value="UniProtKB-KW"/>
</dbReference>
<proteinExistence type="inferred from homology"/>
<dbReference type="GO" id="GO:0009279">
    <property type="term" value="C:cell outer membrane"/>
    <property type="evidence" value="ECO:0007669"/>
    <property type="project" value="UniProtKB-SubCell"/>
</dbReference>
<evidence type="ECO:0000256" key="12">
    <source>
        <dbReference type="ARBA" id="ARBA00023139"/>
    </source>
</evidence>
<evidence type="ECO:0000313" key="18">
    <source>
        <dbReference type="EMBL" id="AEG00279.1"/>
    </source>
</evidence>
<keyword evidence="8" id="KW-0625">Polysaccharide transport</keyword>
<comment type="subcellular location">
    <subcellularLocation>
        <location evidence="1">Cell outer membrane</location>
        <topology evidence="1">Multi-pass membrane protein</topology>
    </subcellularLocation>
</comment>
<reference key="2">
    <citation type="submission" date="2011-05" db="EMBL/GenBank/DDBJ databases">
        <title>Complete genome sequence of the aerobic marine methanotroph Methylomonas methanica MC09.</title>
        <authorList>
            <person name="Boden R."/>
            <person name="Cunliffe M."/>
            <person name="Scanlan J."/>
            <person name="Moussard H."/>
            <person name="Kits K.D."/>
            <person name="Klotz M."/>
            <person name="Jetten M."/>
            <person name="Vuilleumier S."/>
            <person name="Han J."/>
            <person name="Peters L."/>
            <person name="Mikhailova N."/>
            <person name="Teshima H."/>
            <person name="Tapia R."/>
            <person name="Kyrpides N."/>
            <person name="Ivanova N."/>
            <person name="Pagani I."/>
            <person name="Cheng J.-F."/>
            <person name="Goodwin L."/>
            <person name="Han C."/>
            <person name="Hauser L."/>
            <person name="Land M."/>
            <person name="Lapidus A."/>
            <person name="Lucas S."/>
            <person name="Pitluck S."/>
            <person name="Woyke T."/>
            <person name="Stein L.Y."/>
            <person name="Murrell C."/>
        </authorList>
    </citation>
    <scope>NUCLEOTIDE SEQUENCE</scope>
    <source>
        <strain>MC09</strain>
    </source>
</reference>
<dbReference type="HOGENOM" id="CLU_038343_0_3_6"/>
<keyword evidence="14" id="KW-0449">Lipoprotein</keyword>
<evidence type="ECO:0000256" key="8">
    <source>
        <dbReference type="ARBA" id="ARBA00023047"/>
    </source>
</evidence>
<keyword evidence="5" id="KW-0762">Sugar transport</keyword>
<evidence type="ECO:0000259" key="16">
    <source>
        <dbReference type="Pfam" id="PF10531"/>
    </source>
</evidence>
<dbReference type="PANTHER" id="PTHR33619">
    <property type="entry name" value="POLYSACCHARIDE EXPORT PROTEIN GFCE-RELATED"/>
    <property type="match status" value="1"/>
</dbReference>
<keyword evidence="19" id="KW-1185">Reference proteome</keyword>
<dbReference type="KEGG" id="mmt:Metme_1863"/>
<evidence type="ECO:0000256" key="6">
    <source>
        <dbReference type="ARBA" id="ARBA00022692"/>
    </source>
</evidence>
<evidence type="ECO:0000256" key="10">
    <source>
        <dbReference type="ARBA" id="ARBA00023114"/>
    </source>
</evidence>
<dbReference type="eggNOG" id="COG1596">
    <property type="taxonomic scope" value="Bacteria"/>
</dbReference>
<name>G0A3I0_METMM</name>
<reference evidence="18 19" key="1">
    <citation type="journal article" date="2011" name="J. Bacteriol.">
        <title>Complete Genome Sequence of the Aerobic Marine Methanotroph Methylomonas methanica MC09.</title>
        <authorList>
            <person name="Boden R."/>
            <person name="Cunliffe M."/>
            <person name="Scanlan J."/>
            <person name="Moussard H."/>
            <person name="Kits K.D."/>
            <person name="Klotz M.G."/>
            <person name="Jetten M.S."/>
            <person name="Vuilleumier S."/>
            <person name="Han J."/>
            <person name="Peters L."/>
            <person name="Mikhailova N."/>
            <person name="Teshima H."/>
            <person name="Tapia R."/>
            <person name="Kyrpides N."/>
            <person name="Ivanova N."/>
            <person name="Pagani I."/>
            <person name="Cheng J.F."/>
            <person name="Goodwin L."/>
            <person name="Han C."/>
            <person name="Hauser L."/>
            <person name="Land M.L."/>
            <person name="Lapidus A."/>
            <person name="Lucas S."/>
            <person name="Pitluck S."/>
            <person name="Woyke T."/>
            <person name="Stein L."/>
            <person name="Murrell J.C."/>
        </authorList>
    </citation>
    <scope>NUCLEOTIDE SEQUENCE [LARGE SCALE GENOMIC DNA]</scope>
    <source>
        <strain evidence="18 19">MC09</strain>
    </source>
</reference>
<dbReference type="RefSeq" id="WP_013818530.1">
    <property type="nucleotide sequence ID" value="NC_015572.1"/>
</dbReference>
<organism evidence="18 19">
    <name type="scientific">Methylomonas methanica (strain DSM 25384 / MC09)</name>
    <dbReference type="NCBI Taxonomy" id="857087"/>
    <lineage>
        <taxon>Bacteria</taxon>
        <taxon>Pseudomonadati</taxon>
        <taxon>Pseudomonadota</taxon>
        <taxon>Gammaproteobacteria</taxon>
        <taxon>Methylococcales</taxon>
        <taxon>Methylococcaceae</taxon>
        <taxon>Methylomonas</taxon>
    </lineage>
</organism>
<dbReference type="OrthoDB" id="9808421at2"/>
<feature type="domain" description="Polysaccharide export protein N-terminal" evidence="15">
    <location>
        <begin position="31"/>
        <end position="104"/>
    </location>
</feature>
<evidence type="ECO:0000256" key="14">
    <source>
        <dbReference type="ARBA" id="ARBA00023288"/>
    </source>
</evidence>
<comment type="similarity">
    <text evidence="2">Belongs to the BexD/CtrA/VexA family.</text>
</comment>
<dbReference type="Gene3D" id="3.30.1950.10">
    <property type="entry name" value="wza like domain"/>
    <property type="match status" value="1"/>
</dbReference>
<evidence type="ECO:0000256" key="11">
    <source>
        <dbReference type="ARBA" id="ARBA00023136"/>
    </source>
</evidence>
<evidence type="ECO:0000256" key="9">
    <source>
        <dbReference type="ARBA" id="ARBA00023065"/>
    </source>
</evidence>
<keyword evidence="7" id="KW-0732">Signal</keyword>
<dbReference type="AlphaFoldDB" id="G0A3I0"/>
<accession>G0A3I0</accession>
<dbReference type="PANTHER" id="PTHR33619:SF3">
    <property type="entry name" value="POLYSACCHARIDE EXPORT PROTEIN GFCE-RELATED"/>
    <property type="match status" value="1"/>
</dbReference>
<dbReference type="Pfam" id="PF02563">
    <property type="entry name" value="Poly_export"/>
    <property type="match status" value="1"/>
</dbReference>
<evidence type="ECO:0000259" key="17">
    <source>
        <dbReference type="Pfam" id="PF22461"/>
    </source>
</evidence>
<evidence type="ECO:0000256" key="3">
    <source>
        <dbReference type="ARBA" id="ARBA00022448"/>
    </source>
</evidence>
<evidence type="ECO:0000256" key="2">
    <source>
        <dbReference type="ARBA" id="ARBA00009450"/>
    </source>
</evidence>
<evidence type="ECO:0000256" key="7">
    <source>
        <dbReference type="ARBA" id="ARBA00022729"/>
    </source>
</evidence>
<dbReference type="GO" id="GO:0015159">
    <property type="term" value="F:polysaccharide transmembrane transporter activity"/>
    <property type="evidence" value="ECO:0007669"/>
    <property type="project" value="InterPro"/>
</dbReference>
<evidence type="ECO:0000259" key="15">
    <source>
        <dbReference type="Pfam" id="PF02563"/>
    </source>
</evidence>
<evidence type="ECO:0000313" key="19">
    <source>
        <dbReference type="Proteomes" id="UP000008888"/>
    </source>
</evidence>
<evidence type="ECO:0000256" key="5">
    <source>
        <dbReference type="ARBA" id="ARBA00022597"/>
    </source>
</evidence>
<feature type="domain" description="Soluble ligand binding" evidence="16">
    <location>
        <begin position="195"/>
        <end position="245"/>
    </location>
</feature>
<dbReference type="GO" id="GO:0006811">
    <property type="term" value="P:monoatomic ion transport"/>
    <property type="evidence" value="ECO:0007669"/>
    <property type="project" value="UniProtKB-KW"/>
</dbReference>
<dbReference type="STRING" id="857087.Metme_1863"/>
<dbReference type="InterPro" id="IPR019554">
    <property type="entry name" value="Soluble_ligand-bd"/>
</dbReference>
<keyword evidence="4" id="KW-1134">Transmembrane beta strand</keyword>
<keyword evidence="11" id="KW-0472">Membrane</keyword>
<evidence type="ECO:0000256" key="4">
    <source>
        <dbReference type="ARBA" id="ARBA00022452"/>
    </source>
</evidence>
<evidence type="ECO:0000256" key="1">
    <source>
        <dbReference type="ARBA" id="ARBA00004571"/>
    </source>
</evidence>
<dbReference type="Pfam" id="PF10531">
    <property type="entry name" value="SLBB"/>
    <property type="match status" value="1"/>
</dbReference>
<feature type="domain" description="SLBB" evidence="17">
    <location>
        <begin position="110"/>
        <end position="190"/>
    </location>
</feature>
<dbReference type="EMBL" id="CP002738">
    <property type="protein sequence ID" value="AEG00279.1"/>
    <property type="molecule type" value="Genomic_DNA"/>
</dbReference>
<dbReference type="InterPro" id="IPR054765">
    <property type="entry name" value="SLBB_dom"/>
</dbReference>
<dbReference type="Pfam" id="PF22461">
    <property type="entry name" value="SLBB_2"/>
    <property type="match status" value="1"/>
</dbReference>
<reference evidence="19" key="3">
    <citation type="submission" date="2011-05" db="EMBL/GenBank/DDBJ databases">
        <title>Complete sequence of Methylomonas methanica MC09.</title>
        <authorList>
            <consortium name="US DOE Joint Genome Institute"/>
            <person name="Lucas S."/>
            <person name="Han J."/>
            <person name="Lapidus A."/>
            <person name="Cheng J.-F."/>
            <person name="Goodwin L."/>
            <person name="Pitluck S."/>
            <person name="Peters L."/>
            <person name="Mikhailova N."/>
            <person name="Teshima H."/>
            <person name="Han C."/>
            <person name="Tapia R."/>
            <person name="Land M."/>
            <person name="Hauser L."/>
            <person name="Kyrpides N."/>
            <person name="Ivanova N."/>
            <person name="Pagani I."/>
            <person name="Stein L."/>
            <person name="Woyke T."/>
        </authorList>
    </citation>
    <scope>NUCLEOTIDE SEQUENCE [LARGE SCALE GENOMIC DNA]</scope>
    <source>
        <strain evidence="19">MC09</strain>
    </source>
</reference>
<sequence length="270" mass="29436">MSYIIHLLKNLIKITPLFAACLIIYIKPINAASLIGPNDLLSISVYGHEDLKTETRVGDNGLIHFPLIGEVSAGGKSSMELEEELAVRLIRDGFIHDAQVNVVVTEHVSQQVSLLGQVNKPGRYPLDANMSAVDLIALAGGINEAGDDIVVHSRDVGGKLQKQIINLKDILEASERAEPIELHTGDVLFVPKAPVFYVYGEVQQPGSYRLQANASILQALSLGGGLTPRGSESRITIMRRDDSGRLTEIDAELNDTLLKDDVVHVGERWF</sequence>
<dbReference type="Gene3D" id="3.10.560.10">
    <property type="entry name" value="Outer membrane lipoprotein wza domain like"/>
    <property type="match status" value="2"/>
</dbReference>
<dbReference type="InterPro" id="IPR049712">
    <property type="entry name" value="Poly_export"/>
</dbReference>
<dbReference type="InterPro" id="IPR003715">
    <property type="entry name" value="Poly_export_N"/>
</dbReference>